<keyword evidence="7" id="KW-1185">Reference proteome</keyword>
<dbReference type="InterPro" id="IPR003018">
    <property type="entry name" value="GAF"/>
</dbReference>
<evidence type="ECO:0000313" key="7">
    <source>
        <dbReference type="Proteomes" id="UP000198680"/>
    </source>
</evidence>
<dbReference type="GO" id="GO:0003677">
    <property type="term" value="F:DNA binding"/>
    <property type="evidence" value="ECO:0007669"/>
    <property type="project" value="UniProtKB-KW"/>
</dbReference>
<keyword evidence="3" id="KW-0804">Transcription</keyword>
<dbReference type="SUPFAM" id="SSF46894">
    <property type="entry name" value="C-terminal effector domain of the bipartite response regulators"/>
    <property type="match status" value="1"/>
</dbReference>
<protein>
    <submittedName>
        <fullName evidence="6">GAF domain-containing protein</fullName>
    </submittedName>
</protein>
<evidence type="ECO:0000256" key="2">
    <source>
        <dbReference type="ARBA" id="ARBA00023125"/>
    </source>
</evidence>
<dbReference type="InterPro" id="IPR016032">
    <property type="entry name" value="Sig_transdc_resp-reg_C-effctor"/>
</dbReference>
<organism evidence="6 7">
    <name type="scientific">Geodermatophilus siccatus</name>
    <dbReference type="NCBI Taxonomy" id="1137991"/>
    <lineage>
        <taxon>Bacteria</taxon>
        <taxon>Bacillati</taxon>
        <taxon>Actinomycetota</taxon>
        <taxon>Actinomycetes</taxon>
        <taxon>Geodermatophilales</taxon>
        <taxon>Geodermatophilaceae</taxon>
        <taxon>Geodermatophilus</taxon>
    </lineage>
</organism>
<dbReference type="InterPro" id="IPR001867">
    <property type="entry name" value="OmpR/PhoB-type_DNA-bd"/>
</dbReference>
<gene>
    <name evidence="6" type="ORF">SAMN05660642_04251</name>
</gene>
<evidence type="ECO:0000256" key="3">
    <source>
        <dbReference type="ARBA" id="ARBA00023163"/>
    </source>
</evidence>
<dbReference type="SMART" id="SM00862">
    <property type="entry name" value="Trans_reg_C"/>
    <property type="match status" value="1"/>
</dbReference>
<accession>A0A1G9ZBZ6</accession>
<name>A0A1G9ZBZ6_9ACTN</name>
<sequence>MTRSARHRLACTGPDVVGTDAAARARQLAETFDAVLGSGPVRRAPRPVVSASWERSLAARVDPDRRTPPVVHAPDELRDIRAAHPLGAVMPLVRDSLVGIAEDAVHLVLVTDAAGHVLWREGAVELLGPADRVGLFPGTNWSEAAIGTNAMGTTLAVDAPVQIHSAEHLVRTYHSWTCVAAPVHDPDTGAVLGAVDVSGPLRSMHPSLAQLVATTAQLAEAELRVRLAEADQRFLLRNTPHLAHLRGTAGALVTPTGRVLATEPSGGWPERIDLDGVTDRVLLPDGREVLVEPLAEGYLLRVPQRPSRAASPSRPSALSLRVTGNGAPGAVLDGRAVPLPLRAAEILTALALHPEGLTGEQLAYLLYGDDGNQTTVRVQVRRLRTLIGADVLRTRPYRLVGAVDSDFGSARRALRAGQVATALRACAGPLLPRSDATEIRQLREELTAGLRSAVLATRDVGLLHAFVLHPLGADDLDAHDRLLALLPAGDPRAAGVALRAARLRAE</sequence>
<dbReference type="RefSeq" id="WP_091223091.1">
    <property type="nucleotide sequence ID" value="NZ_FNHE01000013.1"/>
</dbReference>
<evidence type="ECO:0000259" key="5">
    <source>
        <dbReference type="SMART" id="SM00862"/>
    </source>
</evidence>
<reference evidence="7" key="1">
    <citation type="submission" date="2016-10" db="EMBL/GenBank/DDBJ databases">
        <authorList>
            <person name="Varghese N."/>
            <person name="Submissions S."/>
        </authorList>
    </citation>
    <scope>NUCLEOTIDE SEQUENCE [LARGE SCALE GENOMIC DNA]</scope>
    <source>
        <strain evidence="7">DSM 45419</strain>
    </source>
</reference>
<evidence type="ECO:0000313" key="6">
    <source>
        <dbReference type="EMBL" id="SDN18003.1"/>
    </source>
</evidence>
<evidence type="ECO:0000256" key="4">
    <source>
        <dbReference type="SAM" id="Coils"/>
    </source>
</evidence>
<dbReference type="Gene3D" id="3.30.450.40">
    <property type="match status" value="1"/>
</dbReference>
<keyword evidence="1" id="KW-0805">Transcription regulation</keyword>
<dbReference type="EMBL" id="FNHE01000013">
    <property type="protein sequence ID" value="SDN18003.1"/>
    <property type="molecule type" value="Genomic_DNA"/>
</dbReference>
<keyword evidence="4" id="KW-0175">Coiled coil</keyword>
<feature type="domain" description="OmpR/PhoB-type" evidence="5">
    <location>
        <begin position="334"/>
        <end position="399"/>
    </location>
</feature>
<dbReference type="InterPro" id="IPR029016">
    <property type="entry name" value="GAF-like_dom_sf"/>
</dbReference>
<dbReference type="Pfam" id="PF01590">
    <property type="entry name" value="GAF"/>
    <property type="match status" value="1"/>
</dbReference>
<dbReference type="STRING" id="1137991.SAMN05660642_04251"/>
<dbReference type="OrthoDB" id="3928741at2"/>
<evidence type="ECO:0000256" key="1">
    <source>
        <dbReference type="ARBA" id="ARBA00023015"/>
    </source>
</evidence>
<feature type="coiled-coil region" evidence="4">
    <location>
        <begin position="211"/>
        <end position="238"/>
    </location>
</feature>
<keyword evidence="2" id="KW-0238">DNA-binding</keyword>
<dbReference type="Proteomes" id="UP000198680">
    <property type="component" value="Unassembled WGS sequence"/>
</dbReference>
<dbReference type="GO" id="GO:0006355">
    <property type="term" value="P:regulation of DNA-templated transcription"/>
    <property type="evidence" value="ECO:0007669"/>
    <property type="project" value="InterPro"/>
</dbReference>
<dbReference type="GO" id="GO:0000160">
    <property type="term" value="P:phosphorelay signal transduction system"/>
    <property type="evidence" value="ECO:0007669"/>
    <property type="project" value="InterPro"/>
</dbReference>
<dbReference type="AlphaFoldDB" id="A0A1G9ZBZ6"/>
<proteinExistence type="predicted"/>
<dbReference type="InterPro" id="IPR036388">
    <property type="entry name" value="WH-like_DNA-bd_sf"/>
</dbReference>
<dbReference type="Gene3D" id="1.10.10.10">
    <property type="entry name" value="Winged helix-like DNA-binding domain superfamily/Winged helix DNA-binding domain"/>
    <property type="match status" value="1"/>
</dbReference>